<reference evidence="3 4" key="1">
    <citation type="submission" date="2019-01" db="EMBL/GenBank/DDBJ databases">
        <title>Draft genome sequence of Psathyrella aberdarensis IHI B618.</title>
        <authorList>
            <person name="Buettner E."/>
            <person name="Kellner H."/>
        </authorList>
    </citation>
    <scope>NUCLEOTIDE SEQUENCE [LARGE SCALE GENOMIC DNA]</scope>
    <source>
        <strain evidence="3 4">IHI B618</strain>
    </source>
</reference>
<dbReference type="InterPro" id="IPR052988">
    <property type="entry name" value="Oryzine_lactonohydrolase"/>
</dbReference>
<feature type="domain" description="SMP-30/Gluconolactonase/LRE-like region" evidence="2">
    <location>
        <begin position="228"/>
        <end position="400"/>
    </location>
</feature>
<dbReference type="Proteomes" id="UP000290288">
    <property type="component" value="Unassembled WGS sequence"/>
</dbReference>
<sequence>MRTFLTIGFVLSTGVACKVRTDAGLSQRPPPPPRALENNLLGEVVVSTILTRDVISLKLTESFEVVDPASFAVLDKFRSSGSVPFNPTSSAPPFIQVFDPGFYSILGPNPSLTEIASNATFAFAHEAPIYHAGTDEMFFSTNNGGALGNSGLNRNNLIGKIRMTAVEAALASGQSPANVPIELLNFPESIQMTNGGTGPYNGSLLLITSGRGDRPPSIAIVNPRPPYNATVLLNNFFGRQFNSLNDIKVHPTGKIFFTDVTYGSVLGFRPAPVLPNQVYRLDPVTKAVRVVATDFSMCNGLAFTEDGSVAYVSDTGSTAGQTRPSTIYAFDVDPNTHAFTNRRVFAYADTGIPDGIQVDTEGNVYSGTGDGVNVWNSQGTLLGKFFINTTSANMAFAGDGRLVILAETKIFLAKIAAKPIRTLVYPPTGA</sequence>
<dbReference type="PANTHER" id="PTHR47064:SF2">
    <property type="entry name" value="SMP-30_GLUCONOLACTONASE_LRE-LIKE REGION DOMAIN-CONTAINING PROTEIN-RELATED"/>
    <property type="match status" value="1"/>
</dbReference>
<proteinExistence type="predicted"/>
<dbReference type="Gene3D" id="2.120.10.30">
    <property type="entry name" value="TolB, C-terminal domain"/>
    <property type="match status" value="1"/>
</dbReference>
<name>A0A4Q2D6W5_9AGAR</name>
<dbReference type="SUPFAM" id="SSF63829">
    <property type="entry name" value="Calcium-dependent phosphotriesterase"/>
    <property type="match status" value="1"/>
</dbReference>
<evidence type="ECO:0000256" key="1">
    <source>
        <dbReference type="SAM" id="SignalP"/>
    </source>
</evidence>
<keyword evidence="4" id="KW-1185">Reference proteome</keyword>
<dbReference type="Pfam" id="PF08450">
    <property type="entry name" value="SGL"/>
    <property type="match status" value="1"/>
</dbReference>
<gene>
    <name evidence="3" type="ORF">EST38_g11700</name>
</gene>
<dbReference type="AlphaFoldDB" id="A0A4Q2D6W5"/>
<dbReference type="EMBL" id="SDEE01000755">
    <property type="protein sequence ID" value="RXW14154.1"/>
    <property type="molecule type" value="Genomic_DNA"/>
</dbReference>
<keyword evidence="1" id="KW-0732">Signal</keyword>
<organism evidence="3 4">
    <name type="scientific">Candolleomyces aberdarensis</name>
    <dbReference type="NCBI Taxonomy" id="2316362"/>
    <lineage>
        <taxon>Eukaryota</taxon>
        <taxon>Fungi</taxon>
        <taxon>Dikarya</taxon>
        <taxon>Basidiomycota</taxon>
        <taxon>Agaricomycotina</taxon>
        <taxon>Agaricomycetes</taxon>
        <taxon>Agaricomycetidae</taxon>
        <taxon>Agaricales</taxon>
        <taxon>Agaricineae</taxon>
        <taxon>Psathyrellaceae</taxon>
        <taxon>Candolleomyces</taxon>
    </lineage>
</organism>
<dbReference type="PROSITE" id="PS51257">
    <property type="entry name" value="PROKAR_LIPOPROTEIN"/>
    <property type="match status" value="1"/>
</dbReference>
<evidence type="ECO:0000259" key="2">
    <source>
        <dbReference type="Pfam" id="PF08450"/>
    </source>
</evidence>
<dbReference type="InterPro" id="IPR011042">
    <property type="entry name" value="6-blade_b-propeller_TolB-like"/>
</dbReference>
<dbReference type="OrthoDB" id="423498at2759"/>
<dbReference type="PANTHER" id="PTHR47064">
    <property type="entry name" value="PUTATIVE (AFU_ORTHOLOGUE AFUA_1G08990)-RELATED"/>
    <property type="match status" value="1"/>
</dbReference>
<accession>A0A4Q2D6W5</accession>
<protein>
    <recommendedName>
        <fullName evidence="2">SMP-30/Gluconolactonase/LRE-like region domain-containing protein</fullName>
    </recommendedName>
</protein>
<feature type="signal peptide" evidence="1">
    <location>
        <begin position="1"/>
        <end position="16"/>
    </location>
</feature>
<evidence type="ECO:0000313" key="3">
    <source>
        <dbReference type="EMBL" id="RXW14154.1"/>
    </source>
</evidence>
<comment type="caution">
    <text evidence="3">The sequence shown here is derived from an EMBL/GenBank/DDBJ whole genome shotgun (WGS) entry which is preliminary data.</text>
</comment>
<evidence type="ECO:0000313" key="4">
    <source>
        <dbReference type="Proteomes" id="UP000290288"/>
    </source>
</evidence>
<dbReference type="InterPro" id="IPR013658">
    <property type="entry name" value="SGL"/>
</dbReference>
<feature type="chain" id="PRO_5020212483" description="SMP-30/Gluconolactonase/LRE-like region domain-containing protein" evidence="1">
    <location>
        <begin position="17"/>
        <end position="430"/>
    </location>
</feature>
<dbReference type="STRING" id="2316362.A0A4Q2D6W5"/>